<keyword evidence="3" id="KW-1185">Reference proteome</keyword>
<evidence type="ECO:0000313" key="2">
    <source>
        <dbReference type="EMBL" id="GAA0161588.1"/>
    </source>
</evidence>
<feature type="region of interest" description="Disordered" evidence="1">
    <location>
        <begin position="1"/>
        <end position="151"/>
    </location>
</feature>
<gene>
    <name evidence="2" type="ORF">LIER_17868</name>
</gene>
<sequence length="151" mass="16568">MSEVADVSDPSVKPSVEDTTGKTTEPSVVPDKSVGDVSEDVPEGDGVDVSHADMKKKSKKRKYKKSVDAGESSVPKKKLSKEERSAKKARKAEGRVRRITQKAAYTEISKDHVPEEAEESVPEEVKPFVVQPAVDDEWLPEHKPQGDNADE</sequence>
<protein>
    <submittedName>
        <fullName evidence="2">Uncharacterized protein</fullName>
    </submittedName>
</protein>
<feature type="compositionally biased region" description="Basic and acidic residues" evidence="1">
    <location>
        <begin position="80"/>
        <end position="96"/>
    </location>
</feature>
<evidence type="ECO:0000313" key="3">
    <source>
        <dbReference type="Proteomes" id="UP001454036"/>
    </source>
</evidence>
<comment type="caution">
    <text evidence="2">The sequence shown here is derived from an EMBL/GenBank/DDBJ whole genome shotgun (WGS) entry which is preliminary data.</text>
</comment>
<feature type="compositionally biased region" description="Acidic residues" evidence="1">
    <location>
        <begin position="37"/>
        <end position="46"/>
    </location>
</feature>
<organism evidence="2 3">
    <name type="scientific">Lithospermum erythrorhizon</name>
    <name type="common">Purple gromwell</name>
    <name type="synonym">Lithospermum officinale var. erythrorhizon</name>
    <dbReference type="NCBI Taxonomy" id="34254"/>
    <lineage>
        <taxon>Eukaryota</taxon>
        <taxon>Viridiplantae</taxon>
        <taxon>Streptophyta</taxon>
        <taxon>Embryophyta</taxon>
        <taxon>Tracheophyta</taxon>
        <taxon>Spermatophyta</taxon>
        <taxon>Magnoliopsida</taxon>
        <taxon>eudicotyledons</taxon>
        <taxon>Gunneridae</taxon>
        <taxon>Pentapetalae</taxon>
        <taxon>asterids</taxon>
        <taxon>lamiids</taxon>
        <taxon>Boraginales</taxon>
        <taxon>Boraginaceae</taxon>
        <taxon>Boraginoideae</taxon>
        <taxon>Lithospermeae</taxon>
        <taxon>Lithospermum</taxon>
    </lineage>
</organism>
<dbReference type="AlphaFoldDB" id="A0AAV3QD79"/>
<dbReference type="EMBL" id="BAABME010004220">
    <property type="protein sequence ID" value="GAA0161588.1"/>
    <property type="molecule type" value="Genomic_DNA"/>
</dbReference>
<accession>A0AAV3QD79</accession>
<proteinExistence type="predicted"/>
<name>A0AAV3QD79_LITER</name>
<dbReference type="Proteomes" id="UP001454036">
    <property type="component" value="Unassembled WGS sequence"/>
</dbReference>
<reference evidence="2 3" key="1">
    <citation type="submission" date="2024-01" db="EMBL/GenBank/DDBJ databases">
        <title>The complete chloroplast genome sequence of Lithospermum erythrorhizon: insights into the phylogenetic relationship among Boraginaceae species and the maternal lineages of purple gromwells.</title>
        <authorList>
            <person name="Okada T."/>
            <person name="Watanabe K."/>
        </authorList>
    </citation>
    <scope>NUCLEOTIDE SEQUENCE [LARGE SCALE GENOMIC DNA]</scope>
</reference>
<evidence type="ECO:0000256" key="1">
    <source>
        <dbReference type="SAM" id="MobiDB-lite"/>
    </source>
</evidence>